<evidence type="ECO:0000313" key="2">
    <source>
        <dbReference type="Proteomes" id="UP000815677"/>
    </source>
</evidence>
<evidence type="ECO:0000313" key="1">
    <source>
        <dbReference type="EMBL" id="GAT53066.1"/>
    </source>
</evidence>
<proteinExistence type="predicted"/>
<keyword evidence="2" id="KW-1185">Reference proteome</keyword>
<protein>
    <submittedName>
        <fullName evidence="1">Uncharacterized protein</fullName>
    </submittedName>
</protein>
<sequence>MPWNGAPIPAHLHAAEDHITMLEMWAERERMRIENDNERRIRSPPNANTVICLLFPGAPPNMPQTMNAMLPLIASLELGLWPAEEATVNLEADFSLQSVWVGGQFGQVAHEGGWRR</sequence>
<dbReference type="EMBL" id="DF848086">
    <property type="protein sequence ID" value="GAT53066.1"/>
    <property type="molecule type" value="Genomic_DNA"/>
</dbReference>
<reference evidence="1" key="1">
    <citation type="submission" date="2014-09" db="EMBL/GenBank/DDBJ databases">
        <title>Genome sequence of the luminous mushroom Mycena chlorophos for searching fungal bioluminescence genes.</title>
        <authorList>
            <person name="Tanaka Y."/>
            <person name="Kasuga D."/>
            <person name="Oba Y."/>
            <person name="Hase S."/>
            <person name="Sato K."/>
            <person name="Oba Y."/>
            <person name="Sakakibara Y."/>
        </authorList>
    </citation>
    <scope>NUCLEOTIDE SEQUENCE</scope>
</reference>
<gene>
    <name evidence="1" type="ORF">MCHLO_10066</name>
</gene>
<organism evidence="1 2">
    <name type="scientific">Mycena chlorophos</name>
    <name type="common">Agaric fungus</name>
    <name type="synonym">Agaricus chlorophos</name>
    <dbReference type="NCBI Taxonomy" id="658473"/>
    <lineage>
        <taxon>Eukaryota</taxon>
        <taxon>Fungi</taxon>
        <taxon>Dikarya</taxon>
        <taxon>Basidiomycota</taxon>
        <taxon>Agaricomycotina</taxon>
        <taxon>Agaricomycetes</taxon>
        <taxon>Agaricomycetidae</taxon>
        <taxon>Agaricales</taxon>
        <taxon>Marasmiineae</taxon>
        <taxon>Mycenaceae</taxon>
        <taxon>Mycena</taxon>
    </lineage>
</organism>
<dbReference type="Proteomes" id="UP000815677">
    <property type="component" value="Unassembled WGS sequence"/>
</dbReference>
<name>A0ABQ0LT39_MYCCL</name>
<accession>A0ABQ0LT39</accession>